<dbReference type="PROSITE" id="PS50111">
    <property type="entry name" value="CHEMOTAXIS_TRANSDUC_2"/>
    <property type="match status" value="1"/>
</dbReference>
<dbReference type="InterPro" id="IPR024478">
    <property type="entry name" value="HlyB_4HB_MCP"/>
</dbReference>
<dbReference type="GO" id="GO:0007165">
    <property type="term" value="P:signal transduction"/>
    <property type="evidence" value="ECO:0007669"/>
    <property type="project" value="UniProtKB-KW"/>
</dbReference>
<dbReference type="Gene3D" id="1.10.287.950">
    <property type="entry name" value="Methyl-accepting chemotaxis protein"/>
    <property type="match status" value="1"/>
</dbReference>
<dbReference type="PANTHER" id="PTHR32089">
    <property type="entry name" value="METHYL-ACCEPTING CHEMOTAXIS PROTEIN MCPB"/>
    <property type="match status" value="1"/>
</dbReference>
<evidence type="ECO:0000256" key="4">
    <source>
        <dbReference type="ARBA" id="ARBA00029447"/>
    </source>
</evidence>
<dbReference type="Pfam" id="PF12729">
    <property type="entry name" value="4HB_MCP_1"/>
    <property type="match status" value="1"/>
</dbReference>
<keyword evidence="2 6" id="KW-1133">Transmembrane helix</keyword>
<dbReference type="GO" id="GO:0006935">
    <property type="term" value="P:chemotaxis"/>
    <property type="evidence" value="ECO:0007669"/>
    <property type="project" value="InterPro"/>
</dbReference>
<evidence type="ECO:0000259" key="7">
    <source>
        <dbReference type="PROSITE" id="PS50111"/>
    </source>
</evidence>
<keyword evidence="6" id="KW-0472">Membrane</keyword>
<name>A0A7W4UEL5_9CELL</name>
<dbReference type="PROSITE" id="PS50885">
    <property type="entry name" value="HAMP"/>
    <property type="match status" value="1"/>
</dbReference>
<dbReference type="Proteomes" id="UP000518206">
    <property type="component" value="Unassembled WGS sequence"/>
</dbReference>
<reference evidence="9 10" key="1">
    <citation type="submission" date="2020-08" db="EMBL/GenBank/DDBJ databases">
        <title>The Agave Microbiome: Exploring the role of microbial communities in plant adaptations to desert environments.</title>
        <authorList>
            <person name="Partida-Martinez L.P."/>
        </authorList>
    </citation>
    <scope>NUCLEOTIDE SEQUENCE [LARGE SCALE GENOMIC DNA]</scope>
    <source>
        <strain evidence="9 10">RAS26</strain>
    </source>
</reference>
<dbReference type="PRINTS" id="PR00260">
    <property type="entry name" value="CHEMTRNSDUCR"/>
</dbReference>
<evidence type="ECO:0000256" key="6">
    <source>
        <dbReference type="SAM" id="Phobius"/>
    </source>
</evidence>
<dbReference type="SMART" id="SM00304">
    <property type="entry name" value="HAMP"/>
    <property type="match status" value="1"/>
</dbReference>
<accession>A0A7W4UEL5</accession>
<dbReference type="SMART" id="SM00283">
    <property type="entry name" value="MA"/>
    <property type="match status" value="1"/>
</dbReference>
<evidence type="ECO:0000313" key="9">
    <source>
        <dbReference type="EMBL" id="MBB2922785.1"/>
    </source>
</evidence>
<evidence type="ECO:0000313" key="10">
    <source>
        <dbReference type="Proteomes" id="UP000518206"/>
    </source>
</evidence>
<feature type="transmembrane region" description="Helical" evidence="6">
    <location>
        <begin position="200"/>
        <end position="220"/>
    </location>
</feature>
<gene>
    <name evidence="9" type="ORF">FHR80_001697</name>
</gene>
<evidence type="ECO:0000256" key="3">
    <source>
        <dbReference type="ARBA" id="ARBA00023224"/>
    </source>
</evidence>
<dbReference type="GO" id="GO:0004888">
    <property type="term" value="F:transmembrane signaling receptor activity"/>
    <property type="evidence" value="ECO:0007669"/>
    <property type="project" value="InterPro"/>
</dbReference>
<keyword evidence="1 6" id="KW-0812">Transmembrane</keyword>
<sequence>MSAERRTSLLSWFRDRGVQTRVLTAVVVAALVAALLGTVGVAALASTNAAATAMYENNFTGFQHVATVRRSVLEMRLEAANQAISGTEEADAHETASRAAETAGREALAGYRELDVTPEQEALLDEVEAALDGYVLIRDERMFPAGREGDVEAWREAREVAGAQITPMMDALQALVDVEKSDAAGAVEQSTTAYEGVRTLVILLLVVGLVLALGLGVVIARSIVGGLTRVRLVCEALERGDLTVTAGLTSADEVGRMGSALDAAVGSLRTVVTTIDASSGTLAGAAEEMSSTSAQIAANAEETASQAGVVSAAAEQVSRSVQTVAAGAEQMGSSIAEIASNASQAAQVASQAVDAAGATTEVMNRLGESSRQIGNVVKVITSIAEQTNLLALNATIEAARAGEAGKGFAVVAGEVKELAQETARATEDIARRVEGIQEDTLGAVTAIDRISQVIASINDFQMTIASAVEEQTATTSEISRSVAEAATGSGEIAANIAAVAGAAQLTTQGAAESQQAVSELATMSTELKALVGRFTA</sequence>
<dbReference type="Pfam" id="PF00015">
    <property type="entry name" value="MCPsignal"/>
    <property type="match status" value="1"/>
</dbReference>
<feature type="domain" description="HAMP" evidence="8">
    <location>
        <begin position="221"/>
        <end position="273"/>
    </location>
</feature>
<dbReference type="SUPFAM" id="SSF58104">
    <property type="entry name" value="Methyl-accepting chemotaxis protein (MCP) signaling domain"/>
    <property type="match status" value="1"/>
</dbReference>
<protein>
    <submittedName>
        <fullName evidence="9">Methyl-accepting chemotaxis protein</fullName>
    </submittedName>
</protein>
<proteinExistence type="inferred from homology"/>
<comment type="caution">
    <text evidence="9">The sequence shown here is derived from an EMBL/GenBank/DDBJ whole genome shotgun (WGS) entry which is preliminary data.</text>
</comment>
<dbReference type="AlphaFoldDB" id="A0A7W4UEL5"/>
<reference evidence="9 10" key="2">
    <citation type="submission" date="2020-08" db="EMBL/GenBank/DDBJ databases">
        <authorList>
            <person name="Partida-Martinez L."/>
            <person name="Huntemann M."/>
            <person name="Clum A."/>
            <person name="Wang J."/>
            <person name="Palaniappan K."/>
            <person name="Ritter S."/>
            <person name="Chen I.-M."/>
            <person name="Stamatis D."/>
            <person name="Reddy T."/>
            <person name="O'Malley R."/>
            <person name="Daum C."/>
            <person name="Shapiro N."/>
            <person name="Ivanova N."/>
            <person name="Kyrpides N."/>
            <person name="Woyke T."/>
        </authorList>
    </citation>
    <scope>NUCLEOTIDE SEQUENCE [LARGE SCALE GENOMIC DNA]</scope>
    <source>
        <strain evidence="9 10">RAS26</strain>
    </source>
</reference>
<keyword evidence="3 5" id="KW-0807">Transducer</keyword>
<feature type="transmembrane region" description="Helical" evidence="6">
    <location>
        <begin position="21"/>
        <end position="45"/>
    </location>
</feature>
<dbReference type="InterPro" id="IPR004089">
    <property type="entry name" value="MCPsignal_dom"/>
</dbReference>
<evidence type="ECO:0000259" key="8">
    <source>
        <dbReference type="PROSITE" id="PS50885"/>
    </source>
</evidence>
<dbReference type="GO" id="GO:0016020">
    <property type="term" value="C:membrane"/>
    <property type="evidence" value="ECO:0007669"/>
    <property type="project" value="InterPro"/>
</dbReference>
<evidence type="ECO:0000256" key="2">
    <source>
        <dbReference type="ARBA" id="ARBA00022989"/>
    </source>
</evidence>
<dbReference type="EMBL" id="JACHVX010000002">
    <property type="protein sequence ID" value="MBB2922785.1"/>
    <property type="molecule type" value="Genomic_DNA"/>
</dbReference>
<organism evidence="9 10">
    <name type="scientific">Cellulomonas cellasea</name>
    <dbReference type="NCBI Taxonomy" id="43670"/>
    <lineage>
        <taxon>Bacteria</taxon>
        <taxon>Bacillati</taxon>
        <taxon>Actinomycetota</taxon>
        <taxon>Actinomycetes</taxon>
        <taxon>Micrococcales</taxon>
        <taxon>Cellulomonadaceae</taxon>
        <taxon>Cellulomonas</taxon>
    </lineage>
</organism>
<dbReference type="PANTHER" id="PTHR32089:SF112">
    <property type="entry name" value="LYSOZYME-LIKE PROTEIN-RELATED"/>
    <property type="match status" value="1"/>
</dbReference>
<dbReference type="RefSeq" id="WP_183295642.1">
    <property type="nucleotide sequence ID" value="NZ_JACHVX010000002.1"/>
</dbReference>
<feature type="domain" description="Methyl-accepting transducer" evidence="7">
    <location>
        <begin position="278"/>
        <end position="521"/>
    </location>
</feature>
<evidence type="ECO:0000256" key="5">
    <source>
        <dbReference type="PROSITE-ProRule" id="PRU00284"/>
    </source>
</evidence>
<dbReference type="Pfam" id="PF00672">
    <property type="entry name" value="HAMP"/>
    <property type="match status" value="1"/>
</dbReference>
<comment type="similarity">
    <text evidence="4">Belongs to the methyl-accepting chemotaxis (MCP) protein family.</text>
</comment>
<dbReference type="InterPro" id="IPR003660">
    <property type="entry name" value="HAMP_dom"/>
</dbReference>
<evidence type="ECO:0000256" key="1">
    <source>
        <dbReference type="ARBA" id="ARBA00022692"/>
    </source>
</evidence>
<dbReference type="InterPro" id="IPR004090">
    <property type="entry name" value="Chemotax_Me-accpt_rcpt"/>
</dbReference>